<dbReference type="PANTHER" id="PTHR22916:SF3">
    <property type="entry name" value="UDP-GLCNAC:BETAGAL BETA-1,3-N-ACETYLGLUCOSAMINYLTRANSFERASE-LIKE PROTEIN 1"/>
    <property type="match status" value="1"/>
</dbReference>
<dbReference type="InterPro" id="IPR029044">
    <property type="entry name" value="Nucleotide-diphossugar_trans"/>
</dbReference>
<evidence type="ECO:0000313" key="3">
    <source>
        <dbReference type="EMBL" id="ECQ5611193.1"/>
    </source>
</evidence>
<comment type="caution">
    <text evidence="3">The sequence shown here is derived from an EMBL/GenBank/DDBJ whole genome shotgun (WGS) entry which is preliminary data.</text>
</comment>
<dbReference type="InterPro" id="IPR001173">
    <property type="entry name" value="Glyco_trans_2-like"/>
</dbReference>
<feature type="coiled-coil region" evidence="1">
    <location>
        <begin position="372"/>
        <end position="420"/>
    </location>
</feature>
<sequence>MKTVGVVIPIYNVEKYLRECLDSVINQSYTNLEIILVNDGSTDENSLNIAKEYTLKDKRITLFDKKNGGQSTARNVGIEYFSGEYKLKNKTQTIKENSLIEFNIEGNNPYEIYTVYKSYKAFNNEQDLTSFTYPIIDYIIFLDSDDYWELNCIEECVPRMDRVDVVWFDYKFLYNEFKPDMPYKSMFEYAYISKECIINSSEWKDIILNSQAGLFWFGWHGMIRFPYLKEIKLKFINGIIHEDHHFGIVLFALSKLIYIYYRKVYIYRVRSNSTCNHSGSNEPCIPSYLSVLLNCNLNKEQIFKYNKYYSYCLIYKELDLFFNMYKKDIFFEILRKRFLPIYKAVCLNIFDLYCDPLNIFPKLPSDFFITFLKKNEKKIENLNGIIQEKNKMNEQIQIQIQNLNQIIKNKEEVIQIQNNQIIFQAKYGMAKSRIKNQLSYKLGQTMIINSKNISGVLFMPVYIISTLLSHRQEKKIYQEKIKKNPNLKLPPLESYSDYKEALKEKECLTYKLGEALIKANKTWYKGGYVRLMFEIRKLKKEFKKK</sequence>
<dbReference type="SUPFAM" id="SSF53448">
    <property type="entry name" value="Nucleotide-diphospho-sugar transferases"/>
    <property type="match status" value="1"/>
</dbReference>
<evidence type="ECO:0000259" key="2">
    <source>
        <dbReference type="Pfam" id="PF00535"/>
    </source>
</evidence>
<dbReference type="AlphaFoldDB" id="A0A5Y8W411"/>
<name>A0A5Y8W411_CAMJU</name>
<dbReference type="GO" id="GO:0016758">
    <property type="term" value="F:hexosyltransferase activity"/>
    <property type="evidence" value="ECO:0007669"/>
    <property type="project" value="UniProtKB-ARBA"/>
</dbReference>
<organism evidence="3">
    <name type="scientific">Campylobacter jejuni</name>
    <dbReference type="NCBI Taxonomy" id="197"/>
    <lineage>
        <taxon>Bacteria</taxon>
        <taxon>Pseudomonadati</taxon>
        <taxon>Campylobacterota</taxon>
        <taxon>Epsilonproteobacteria</taxon>
        <taxon>Campylobacterales</taxon>
        <taxon>Campylobacteraceae</taxon>
        <taxon>Campylobacter</taxon>
    </lineage>
</organism>
<keyword evidence="3" id="KW-0808">Transferase</keyword>
<gene>
    <name evidence="3" type="ORF">FZK63_03465</name>
</gene>
<reference evidence="3" key="1">
    <citation type="submission" date="2019-08" db="EMBL/GenBank/DDBJ databases">
        <authorList>
            <person name="Ashton P.M."/>
            <person name="Dallman T."/>
            <person name="Nair S."/>
            <person name="De Pinna E."/>
            <person name="Peters T."/>
            <person name="Grant K."/>
        </authorList>
    </citation>
    <scope>NUCLEOTIDE SEQUENCE</scope>
    <source>
        <strain evidence="3">275664</strain>
    </source>
</reference>
<dbReference type="PANTHER" id="PTHR22916">
    <property type="entry name" value="GLYCOSYLTRANSFERASE"/>
    <property type="match status" value="1"/>
</dbReference>
<dbReference type="Pfam" id="PF00535">
    <property type="entry name" value="Glycos_transf_2"/>
    <property type="match status" value="1"/>
</dbReference>
<proteinExistence type="predicted"/>
<dbReference type="EMBL" id="AAKBNA010000010">
    <property type="protein sequence ID" value="ECQ5611193.1"/>
    <property type="molecule type" value="Genomic_DNA"/>
</dbReference>
<protein>
    <submittedName>
        <fullName evidence="3">Glycosyltransferase family 2 protein</fullName>
    </submittedName>
</protein>
<evidence type="ECO:0000256" key="1">
    <source>
        <dbReference type="SAM" id="Coils"/>
    </source>
</evidence>
<dbReference type="Gene3D" id="3.90.550.10">
    <property type="entry name" value="Spore Coat Polysaccharide Biosynthesis Protein SpsA, Chain A"/>
    <property type="match status" value="1"/>
</dbReference>
<feature type="domain" description="Glycosyltransferase 2-like" evidence="2">
    <location>
        <begin position="6"/>
        <end position="85"/>
    </location>
</feature>
<dbReference type="CDD" id="cd00761">
    <property type="entry name" value="Glyco_tranf_GTA_type"/>
    <property type="match status" value="1"/>
</dbReference>
<accession>A0A5Y8W411</accession>
<keyword evidence="1" id="KW-0175">Coiled coil</keyword>